<proteinExistence type="predicted"/>
<feature type="domain" description="Methyltransferase FkbM" evidence="1">
    <location>
        <begin position="5"/>
        <end position="54"/>
    </location>
</feature>
<reference evidence="2" key="1">
    <citation type="submission" date="2023-07" db="EMBL/GenBank/DDBJ databases">
        <title>Chromosome-level genome assembly of Artemia franciscana.</title>
        <authorList>
            <person name="Jo E."/>
        </authorList>
    </citation>
    <scope>NUCLEOTIDE SEQUENCE</scope>
    <source>
        <tissue evidence="2">Whole body</tissue>
    </source>
</reference>
<dbReference type="Proteomes" id="UP001187531">
    <property type="component" value="Unassembled WGS sequence"/>
</dbReference>
<accession>A0AA88HAG2</accession>
<name>A0AA88HAG2_ARTSF</name>
<dbReference type="InterPro" id="IPR026913">
    <property type="entry name" value="METTL24"/>
</dbReference>
<dbReference type="InterPro" id="IPR006342">
    <property type="entry name" value="FkbM_mtfrase"/>
</dbReference>
<dbReference type="Gene3D" id="3.40.50.150">
    <property type="entry name" value="Vaccinia Virus protein VP39"/>
    <property type="match status" value="1"/>
</dbReference>
<dbReference type="SUPFAM" id="SSF53335">
    <property type="entry name" value="S-adenosyl-L-methionine-dependent methyltransferases"/>
    <property type="match status" value="1"/>
</dbReference>
<comment type="caution">
    <text evidence="2">The sequence shown here is derived from an EMBL/GenBank/DDBJ whole genome shotgun (WGS) entry which is preliminary data.</text>
</comment>
<organism evidence="2 3">
    <name type="scientific">Artemia franciscana</name>
    <name type="common">Brine shrimp</name>
    <name type="synonym">Artemia sanfranciscana</name>
    <dbReference type="NCBI Taxonomy" id="6661"/>
    <lineage>
        <taxon>Eukaryota</taxon>
        <taxon>Metazoa</taxon>
        <taxon>Ecdysozoa</taxon>
        <taxon>Arthropoda</taxon>
        <taxon>Crustacea</taxon>
        <taxon>Branchiopoda</taxon>
        <taxon>Anostraca</taxon>
        <taxon>Artemiidae</taxon>
        <taxon>Artemia</taxon>
    </lineage>
</organism>
<keyword evidence="3" id="KW-1185">Reference proteome</keyword>
<dbReference type="InterPro" id="IPR029063">
    <property type="entry name" value="SAM-dependent_MTases_sf"/>
</dbReference>
<gene>
    <name evidence="2" type="ORF">QYM36_019420</name>
</gene>
<sequence>MTRFTTLLEENNHTGRIIDILKLDIEGSEYEAIPDMIYNGNLKNVKQIIFETHNNTILSLERYYSIYWLLTNKNFVCVASEDRPHLGCARKNEERIYEIYCYVFTFINMKYAVK</sequence>
<dbReference type="PANTHER" id="PTHR32026">
    <property type="entry name" value="METHYLTRANSFERASE-LIKE PROTEIN 24"/>
    <property type="match status" value="1"/>
</dbReference>
<evidence type="ECO:0000313" key="3">
    <source>
        <dbReference type="Proteomes" id="UP001187531"/>
    </source>
</evidence>
<dbReference type="Pfam" id="PF05050">
    <property type="entry name" value="Methyltransf_21"/>
    <property type="match status" value="1"/>
</dbReference>
<evidence type="ECO:0000313" key="2">
    <source>
        <dbReference type="EMBL" id="KAK2701941.1"/>
    </source>
</evidence>
<evidence type="ECO:0000259" key="1">
    <source>
        <dbReference type="Pfam" id="PF05050"/>
    </source>
</evidence>
<protein>
    <recommendedName>
        <fullName evidence="1">Methyltransferase FkbM domain-containing protein</fullName>
    </recommendedName>
</protein>
<dbReference type="PANTHER" id="PTHR32026:SF10">
    <property type="entry name" value="METHYLTRANSFERASE-LIKE PROTEIN 24-RELATED"/>
    <property type="match status" value="1"/>
</dbReference>
<dbReference type="EMBL" id="JAVRJZ010001117">
    <property type="protein sequence ID" value="KAK2701941.1"/>
    <property type="molecule type" value="Genomic_DNA"/>
</dbReference>
<dbReference type="AlphaFoldDB" id="A0AA88HAG2"/>